<dbReference type="Ensembl" id="ENSOANT00000076327.1">
    <property type="protein sequence ID" value="ENSOANP00000049736.1"/>
    <property type="gene ID" value="ENSOANG00000041348.1"/>
</dbReference>
<dbReference type="InterPro" id="IPR013531">
    <property type="entry name" value="Mcrtin_ACTH_cent"/>
</dbReference>
<evidence type="ECO:0000256" key="11">
    <source>
        <dbReference type="ARBA" id="ARBA00022729"/>
    </source>
</evidence>
<dbReference type="GO" id="GO:2000852">
    <property type="term" value="P:regulation of corticosterone secretion"/>
    <property type="evidence" value="ECO:0000318"/>
    <property type="project" value="GO_Central"/>
</dbReference>
<dbReference type="SMART" id="SM01364">
    <property type="entry name" value="NPP"/>
    <property type="match status" value="1"/>
</dbReference>
<dbReference type="InterPro" id="IPR050878">
    <property type="entry name" value="POMC-derived_peptides"/>
</dbReference>
<evidence type="ECO:0000259" key="17">
    <source>
        <dbReference type="SMART" id="SM01365"/>
    </source>
</evidence>
<proteinExistence type="inferred from homology"/>
<feature type="region of interest" description="Disordered" evidence="14">
    <location>
        <begin position="131"/>
        <end position="216"/>
    </location>
</feature>
<evidence type="ECO:0000256" key="4">
    <source>
        <dbReference type="ARBA" id="ARBA00003192"/>
    </source>
</evidence>
<evidence type="ECO:0000259" key="15">
    <source>
        <dbReference type="SMART" id="SM01363"/>
    </source>
</evidence>
<evidence type="ECO:0000256" key="2">
    <source>
        <dbReference type="ARBA" id="ARBA00002694"/>
    </source>
</evidence>
<feature type="domain" description="Opiodes neuropeptide" evidence="17">
    <location>
        <begin position="234"/>
        <end position="262"/>
    </location>
</feature>
<feature type="compositionally biased region" description="Basic and acidic residues" evidence="14">
    <location>
        <begin position="172"/>
        <end position="189"/>
    </location>
</feature>
<evidence type="ECO:0000259" key="16">
    <source>
        <dbReference type="SMART" id="SM01364"/>
    </source>
</evidence>
<dbReference type="InterPro" id="IPR013593">
    <property type="entry name" value="Melanocortin_N"/>
</dbReference>
<dbReference type="AlphaFoldDB" id="A0A6I8P6J8"/>
<dbReference type="Pfam" id="PF00976">
    <property type="entry name" value="ACTH_domain"/>
    <property type="match status" value="3"/>
</dbReference>
<evidence type="ECO:0000256" key="14">
    <source>
        <dbReference type="SAM" id="MobiDB-lite"/>
    </source>
</evidence>
<keyword evidence="12" id="KW-0257">Endorphin</keyword>
<dbReference type="PRINTS" id="PR00383">
    <property type="entry name" value="MELANOCORTIN"/>
</dbReference>
<comment type="function">
    <text evidence="1">Anorexigenic peptide. Increases the pigmentation of skin by increasing melanin production in melanocytes.</text>
</comment>
<dbReference type="Pfam" id="PF08035">
    <property type="entry name" value="Op_neuropeptide"/>
    <property type="match status" value="1"/>
</dbReference>
<feature type="region of interest" description="Disordered" evidence="14">
    <location>
        <begin position="1"/>
        <end position="20"/>
    </location>
</feature>
<feature type="domain" description="Pro-opiomelanocortin/corticotropin ACTH central region" evidence="15">
    <location>
        <begin position="117"/>
        <end position="155"/>
    </location>
</feature>
<evidence type="ECO:0000256" key="5">
    <source>
        <dbReference type="ARBA" id="ARBA00004613"/>
    </source>
</evidence>
<dbReference type="GO" id="GO:0005179">
    <property type="term" value="F:hormone activity"/>
    <property type="evidence" value="ECO:0007669"/>
    <property type="project" value="UniProtKB-KW"/>
</dbReference>
<dbReference type="PANTHER" id="PTHR11416:SF7">
    <property type="entry name" value="PRO-OPIOMELANOCORTIN"/>
    <property type="match status" value="1"/>
</dbReference>
<dbReference type="InParanoid" id="A0A6I8P6J8"/>
<comment type="function">
    <text evidence="3">Stimulates the adrenal glands to release cortisol.</text>
</comment>
<protein>
    <recommendedName>
        <fullName evidence="7">Pro-opiomelanocortin</fullName>
    </recommendedName>
    <alternativeName>
        <fullName evidence="13">Corticotropin-lipotropin</fullName>
    </alternativeName>
</protein>
<dbReference type="GO" id="GO:0005615">
    <property type="term" value="C:extracellular space"/>
    <property type="evidence" value="ECO:0000318"/>
    <property type="project" value="GO_Central"/>
</dbReference>
<dbReference type="Proteomes" id="UP000002279">
    <property type="component" value="Chromosome X2"/>
</dbReference>
<evidence type="ECO:0000313" key="19">
    <source>
        <dbReference type="Proteomes" id="UP000002279"/>
    </source>
</evidence>
<dbReference type="FunCoup" id="A0A6I8P6J8">
    <property type="interactions" value="639"/>
</dbReference>
<evidence type="ECO:0000256" key="12">
    <source>
        <dbReference type="ARBA" id="ARBA00023205"/>
    </source>
</evidence>
<sequence length="264" mass="29555">GPRLCRTVRSGGATRTSPRGQCHPECLRACKLDLSAEAPVIPGNGHLEPLSENVRKYVMSHFRWDQFGRKNGSGGSVAGLRDLLLPRPGAGAGIGGDPRAAPPSVPQPRDLPLTKRSYSMEHFRWGKPVGRKRRPVKVHPNGVEDESAEEFRRGLAGDVDYSEEAEPVLPREPGRELEQEAGDGERRWEEEEEEREEEDGEVRGEEEREEEAGDGEVYRMRHFRWGRPAKDKRYGGFMTSERGPMPLVTLFRNAIANSAHKKGQ</sequence>
<dbReference type="PANTHER" id="PTHR11416">
    <property type="entry name" value="PRO-OPIOMELANOCORTIN"/>
    <property type="match status" value="1"/>
</dbReference>
<dbReference type="GO" id="GO:0001664">
    <property type="term" value="F:G protein-coupled receptor binding"/>
    <property type="evidence" value="ECO:0000318"/>
    <property type="project" value="GO_Central"/>
</dbReference>
<dbReference type="GO" id="GO:0007218">
    <property type="term" value="P:neuropeptide signaling pathway"/>
    <property type="evidence" value="ECO:0007669"/>
    <property type="project" value="UniProtKB-KW"/>
</dbReference>
<accession>A0A6I8P6J8</accession>
<keyword evidence="8" id="KW-0964">Secreted</keyword>
<reference evidence="18 19" key="1">
    <citation type="journal article" date="2008" name="Nature">
        <title>Genome analysis of the platypus reveals unique signatures of evolution.</title>
        <authorList>
            <person name="Warren W.C."/>
            <person name="Hillier L.W."/>
            <person name="Marshall Graves J.A."/>
            <person name="Birney E."/>
            <person name="Ponting C.P."/>
            <person name="Grutzner F."/>
            <person name="Belov K."/>
            <person name="Miller W."/>
            <person name="Clarke L."/>
            <person name="Chinwalla A.T."/>
            <person name="Yang S.P."/>
            <person name="Heger A."/>
            <person name="Locke D.P."/>
            <person name="Miethke P."/>
            <person name="Waters P.D."/>
            <person name="Veyrunes F."/>
            <person name="Fulton L."/>
            <person name="Fulton B."/>
            <person name="Graves T."/>
            <person name="Wallis J."/>
            <person name="Puente X.S."/>
            <person name="Lopez-Otin C."/>
            <person name="Ordonez G.R."/>
            <person name="Eichler E.E."/>
            <person name="Chen L."/>
            <person name="Cheng Z."/>
            <person name="Deakin J.E."/>
            <person name="Alsop A."/>
            <person name="Thompson K."/>
            <person name="Kirby P."/>
            <person name="Papenfuss A.T."/>
            <person name="Wakefield M.J."/>
            <person name="Olender T."/>
            <person name="Lancet D."/>
            <person name="Huttley G.A."/>
            <person name="Smit A.F."/>
            <person name="Pask A."/>
            <person name="Temple-Smith P."/>
            <person name="Batzer M.A."/>
            <person name="Walker J.A."/>
            <person name="Konkel M.K."/>
            <person name="Harris R.S."/>
            <person name="Whittington C.M."/>
            <person name="Wong E.S."/>
            <person name="Gemmell N.J."/>
            <person name="Buschiazzo E."/>
            <person name="Vargas Jentzsch I.M."/>
            <person name="Merkel A."/>
            <person name="Schmitz J."/>
            <person name="Zemann A."/>
            <person name="Churakov G."/>
            <person name="Kriegs J.O."/>
            <person name="Brosius J."/>
            <person name="Murchison E.P."/>
            <person name="Sachidanandam R."/>
            <person name="Smith C."/>
            <person name="Hannon G.J."/>
            <person name="Tsend-Ayush E."/>
            <person name="McMillan D."/>
            <person name="Attenborough R."/>
            <person name="Rens W."/>
            <person name="Ferguson-Smith M."/>
            <person name="Lefevre C.M."/>
            <person name="Sharp J.A."/>
            <person name="Nicholas K.R."/>
            <person name="Ray D.A."/>
            <person name="Kube M."/>
            <person name="Reinhardt R."/>
            <person name="Pringle T.H."/>
            <person name="Taylor J."/>
            <person name="Jones R.C."/>
            <person name="Nixon B."/>
            <person name="Dacheux J.L."/>
            <person name="Niwa H."/>
            <person name="Sekita Y."/>
            <person name="Huang X."/>
            <person name="Stark A."/>
            <person name="Kheradpour P."/>
            <person name="Kellis M."/>
            <person name="Flicek P."/>
            <person name="Chen Y."/>
            <person name="Webber C."/>
            <person name="Hardison R."/>
            <person name="Nelson J."/>
            <person name="Hallsworth-Pepin K."/>
            <person name="Delehaunty K."/>
            <person name="Markovic C."/>
            <person name="Minx P."/>
            <person name="Feng Y."/>
            <person name="Kremitzki C."/>
            <person name="Mitreva M."/>
            <person name="Glasscock J."/>
            <person name="Wylie T."/>
            <person name="Wohldmann P."/>
            <person name="Thiru P."/>
            <person name="Nhan M.N."/>
            <person name="Pohl C.S."/>
            <person name="Smith S.M."/>
            <person name="Hou S."/>
            <person name="Nefedov M."/>
            <person name="de Jong P.J."/>
            <person name="Renfree M.B."/>
            <person name="Mardis E.R."/>
            <person name="Wilson R.K."/>
        </authorList>
    </citation>
    <scope>NUCLEOTIDE SEQUENCE [LARGE SCALE GENOMIC DNA]</scope>
    <source>
        <strain evidence="18 19">Glennie</strain>
    </source>
</reference>
<keyword evidence="10" id="KW-0372">Hormone</keyword>
<feature type="domain" description="Pro-opiomelanocortin/corticotropin ACTH central region" evidence="15">
    <location>
        <begin position="217"/>
        <end position="255"/>
    </location>
</feature>
<reference evidence="18" key="3">
    <citation type="submission" date="2025-09" db="UniProtKB">
        <authorList>
            <consortium name="Ensembl"/>
        </authorList>
    </citation>
    <scope>IDENTIFICATION</scope>
    <source>
        <strain evidence="18">Glennie</strain>
    </source>
</reference>
<dbReference type="Pfam" id="PF08384">
    <property type="entry name" value="NPP"/>
    <property type="match status" value="1"/>
</dbReference>
<evidence type="ECO:0000313" key="18">
    <source>
        <dbReference type="Ensembl" id="ENSOANP00000049736.1"/>
    </source>
</evidence>
<organism evidence="18 19">
    <name type="scientific">Ornithorhynchus anatinus</name>
    <name type="common">Duckbill platypus</name>
    <dbReference type="NCBI Taxonomy" id="9258"/>
    <lineage>
        <taxon>Eukaryota</taxon>
        <taxon>Metazoa</taxon>
        <taxon>Chordata</taxon>
        <taxon>Craniata</taxon>
        <taxon>Vertebrata</taxon>
        <taxon>Euteleostomi</taxon>
        <taxon>Mammalia</taxon>
        <taxon>Monotremata</taxon>
        <taxon>Ornithorhynchidae</taxon>
        <taxon>Ornithorhynchus</taxon>
    </lineage>
</organism>
<evidence type="ECO:0000256" key="9">
    <source>
        <dbReference type="ARBA" id="ARBA00022685"/>
    </source>
</evidence>
<evidence type="ECO:0000256" key="10">
    <source>
        <dbReference type="ARBA" id="ARBA00022702"/>
    </source>
</evidence>
<keyword evidence="9" id="KW-0165">Cleavage on pair of basic residues</keyword>
<evidence type="ECO:0000256" key="8">
    <source>
        <dbReference type="ARBA" id="ARBA00022525"/>
    </source>
</evidence>
<keyword evidence="19" id="KW-1185">Reference proteome</keyword>
<comment type="subcellular location">
    <subcellularLocation>
        <location evidence="5">Secreted</location>
    </subcellularLocation>
</comment>
<feature type="domain" description="Pro-opiomelanocortin N-terminal" evidence="16">
    <location>
        <begin position="15"/>
        <end position="51"/>
    </location>
</feature>
<dbReference type="SMART" id="SM01363">
    <property type="entry name" value="ACTH_domain"/>
    <property type="match status" value="2"/>
</dbReference>
<dbReference type="GO" id="GO:0030141">
    <property type="term" value="C:secretory granule"/>
    <property type="evidence" value="ECO:0000318"/>
    <property type="project" value="GO_Central"/>
</dbReference>
<evidence type="ECO:0000256" key="6">
    <source>
        <dbReference type="ARBA" id="ARBA00005832"/>
    </source>
</evidence>
<comment type="function">
    <text evidence="4">Endogenous opiate.</text>
</comment>
<evidence type="ECO:0000256" key="1">
    <source>
        <dbReference type="ARBA" id="ARBA00002243"/>
    </source>
</evidence>
<dbReference type="OMA" id="NIRKYVM"/>
<feature type="compositionally biased region" description="Acidic residues" evidence="14">
    <location>
        <begin position="190"/>
        <end position="200"/>
    </location>
</feature>
<dbReference type="InterPro" id="IPR001941">
    <property type="entry name" value="PMOC"/>
</dbReference>
<keyword evidence="11" id="KW-0732">Signal</keyword>
<dbReference type="SMART" id="SM01365">
    <property type="entry name" value="Op_neuropeptide"/>
    <property type="match status" value="1"/>
</dbReference>
<name>A0A6I8P6J8_ORNAN</name>
<feature type="region of interest" description="Disordered" evidence="14">
    <location>
        <begin position="91"/>
        <end position="112"/>
    </location>
</feature>
<evidence type="ECO:0000256" key="3">
    <source>
        <dbReference type="ARBA" id="ARBA00002965"/>
    </source>
</evidence>
<dbReference type="GeneTree" id="ENSGT00390000016811"/>
<evidence type="ECO:0000256" key="7">
    <source>
        <dbReference type="ARBA" id="ARBA00017200"/>
    </source>
</evidence>
<comment type="similarity">
    <text evidence="6">Belongs to the POMC family.</text>
</comment>
<comment type="function">
    <text evidence="2">Endogenous orexigenic opiate.</text>
</comment>
<dbReference type="InterPro" id="IPR013532">
    <property type="entry name" value="Opioid_neuropept"/>
</dbReference>
<reference evidence="18" key="2">
    <citation type="submission" date="2025-08" db="UniProtKB">
        <authorList>
            <consortium name="Ensembl"/>
        </authorList>
    </citation>
    <scope>IDENTIFICATION</scope>
    <source>
        <strain evidence="18">Glennie</strain>
    </source>
</reference>
<evidence type="ECO:0000256" key="13">
    <source>
        <dbReference type="ARBA" id="ARBA00031147"/>
    </source>
</evidence>